<comment type="caution">
    <text evidence="1">The sequence shown here is derived from an EMBL/GenBank/DDBJ whole genome shotgun (WGS) entry which is preliminary data.</text>
</comment>
<dbReference type="Proteomes" id="UP000784294">
    <property type="component" value="Unassembled WGS sequence"/>
</dbReference>
<dbReference type="EMBL" id="CAAALY010095828">
    <property type="protein sequence ID" value="VEL28544.1"/>
    <property type="molecule type" value="Genomic_DNA"/>
</dbReference>
<dbReference type="AlphaFoldDB" id="A0A3S5CQQ2"/>
<evidence type="ECO:0000313" key="2">
    <source>
        <dbReference type="Proteomes" id="UP000784294"/>
    </source>
</evidence>
<proteinExistence type="predicted"/>
<sequence>MASPICSNIHGSIDGSAAFGIWELSTGRPVAVCQLPWDPPLGNPVCRLDRREIWNWPPSLIFRSRWEQGGLAGWSRGPAVLAVDRFEFNWLYA</sequence>
<protein>
    <submittedName>
        <fullName evidence="1">Uncharacterized protein</fullName>
    </submittedName>
</protein>
<gene>
    <name evidence="1" type="ORF">PXEA_LOCUS21984</name>
</gene>
<accession>A0A3S5CQQ2</accession>
<keyword evidence="2" id="KW-1185">Reference proteome</keyword>
<organism evidence="1 2">
    <name type="scientific">Protopolystoma xenopodis</name>
    <dbReference type="NCBI Taxonomy" id="117903"/>
    <lineage>
        <taxon>Eukaryota</taxon>
        <taxon>Metazoa</taxon>
        <taxon>Spiralia</taxon>
        <taxon>Lophotrochozoa</taxon>
        <taxon>Platyhelminthes</taxon>
        <taxon>Monogenea</taxon>
        <taxon>Polyopisthocotylea</taxon>
        <taxon>Polystomatidea</taxon>
        <taxon>Polystomatidae</taxon>
        <taxon>Protopolystoma</taxon>
    </lineage>
</organism>
<evidence type="ECO:0000313" key="1">
    <source>
        <dbReference type="EMBL" id="VEL28544.1"/>
    </source>
</evidence>
<reference evidence="1" key="1">
    <citation type="submission" date="2018-11" db="EMBL/GenBank/DDBJ databases">
        <authorList>
            <consortium name="Pathogen Informatics"/>
        </authorList>
    </citation>
    <scope>NUCLEOTIDE SEQUENCE</scope>
</reference>
<name>A0A3S5CQQ2_9PLAT</name>